<proteinExistence type="predicted"/>
<comment type="caution">
    <text evidence="1">The sequence shown here is derived from an EMBL/GenBank/DDBJ whole genome shotgun (WGS) entry which is preliminary data.</text>
</comment>
<accession>A0AAU9QYI6</accession>
<dbReference type="Proteomes" id="UP001295462">
    <property type="component" value="Unassembled WGS sequence"/>
</dbReference>
<gene>
    <name evidence="1" type="ORF">THF1A12_70036</name>
</gene>
<dbReference type="EMBL" id="CAKMUD010000127">
    <property type="protein sequence ID" value="CAH1603317.1"/>
    <property type="molecule type" value="Genomic_DNA"/>
</dbReference>
<reference evidence="1" key="1">
    <citation type="submission" date="2022-01" db="EMBL/GenBank/DDBJ databases">
        <authorList>
            <person name="Lagorce A."/>
        </authorList>
    </citation>
    <scope>NUCLEOTIDE SEQUENCE</scope>
    <source>
        <strain evidence="1">Th15_F1_A12</strain>
    </source>
</reference>
<evidence type="ECO:0000313" key="2">
    <source>
        <dbReference type="Proteomes" id="UP001295462"/>
    </source>
</evidence>
<name>A0AAU9QYI6_9VIBR</name>
<dbReference type="AlphaFoldDB" id="A0AAU9QYI6"/>
<evidence type="ECO:0000313" key="1">
    <source>
        <dbReference type="EMBL" id="CAH1603317.1"/>
    </source>
</evidence>
<sequence>MSGRMPDGDFCLSQALGYILRTTYQEYAHVRVSNGDQSPT</sequence>
<protein>
    <submittedName>
        <fullName evidence="1">Uncharacterized protein</fullName>
    </submittedName>
</protein>
<organism evidence="1 2">
    <name type="scientific">Vibrio jasicida</name>
    <dbReference type="NCBI Taxonomy" id="766224"/>
    <lineage>
        <taxon>Bacteria</taxon>
        <taxon>Pseudomonadati</taxon>
        <taxon>Pseudomonadota</taxon>
        <taxon>Gammaproteobacteria</taxon>
        <taxon>Vibrionales</taxon>
        <taxon>Vibrionaceae</taxon>
        <taxon>Vibrio</taxon>
    </lineage>
</organism>